<dbReference type="PANTHER" id="PTHR11430">
    <property type="entry name" value="LIPOCALIN"/>
    <property type="match status" value="1"/>
</dbReference>
<reference evidence="4" key="2">
    <citation type="submission" date="2025-08" db="UniProtKB">
        <authorList>
            <consortium name="Ensembl"/>
        </authorList>
    </citation>
    <scope>IDENTIFICATION</scope>
</reference>
<sequence length="212" mass="23651">MARLLMFVGAVLCSLTVSAEVVPQGDINLQEMAGKWYLIGFATNAQWFTQRTGNMNMGTALFTPSTNGDLDVSYASLRTDGTCWRMKNQAKKTDVSGKFSYTSDNWGGEYDMLLVEVKYDEYALTHTIKTNEGDTTVINKLYGRRADLGPDLLEKFKQFSTGTGILPENIAILPNNGNTTGLMEYYYRNYSKTGDAERLLVFCFLPGECQEA</sequence>
<evidence type="ECO:0000259" key="3">
    <source>
        <dbReference type="Pfam" id="PF00061"/>
    </source>
</evidence>
<dbReference type="Pfam" id="PF00061">
    <property type="entry name" value="Lipocalin"/>
    <property type="match status" value="1"/>
</dbReference>
<dbReference type="STRING" id="244447.ENSCSEP00000029810"/>
<evidence type="ECO:0000313" key="5">
    <source>
        <dbReference type="Proteomes" id="UP000265120"/>
    </source>
</evidence>
<dbReference type="SUPFAM" id="SSF50814">
    <property type="entry name" value="Lipocalins"/>
    <property type="match status" value="1"/>
</dbReference>
<name>A0A3P8WYL9_CYNSE</name>
<dbReference type="PRINTS" id="PR01254">
    <property type="entry name" value="PGNDSYNTHASE"/>
</dbReference>
<feature type="signal peptide" evidence="2">
    <location>
        <begin position="1"/>
        <end position="19"/>
    </location>
</feature>
<evidence type="ECO:0000256" key="1">
    <source>
        <dbReference type="ARBA" id="ARBA00006889"/>
    </source>
</evidence>
<accession>A0A3P8WYL9</accession>
<reference evidence="4" key="3">
    <citation type="submission" date="2025-09" db="UniProtKB">
        <authorList>
            <consortium name="Ensembl"/>
        </authorList>
    </citation>
    <scope>IDENTIFICATION</scope>
</reference>
<dbReference type="Gene3D" id="2.40.128.20">
    <property type="match status" value="1"/>
</dbReference>
<keyword evidence="5" id="KW-1185">Reference proteome</keyword>
<feature type="chain" id="PRO_5018261694" evidence="2">
    <location>
        <begin position="20"/>
        <end position="212"/>
    </location>
</feature>
<dbReference type="InterPro" id="IPR002345">
    <property type="entry name" value="Lipocalin"/>
</dbReference>
<dbReference type="Proteomes" id="UP000265120">
    <property type="component" value="Chromosome 19"/>
</dbReference>
<dbReference type="GO" id="GO:0036094">
    <property type="term" value="F:small molecule binding"/>
    <property type="evidence" value="ECO:0007669"/>
    <property type="project" value="InterPro"/>
</dbReference>
<keyword evidence="2" id="KW-0732">Signal</keyword>
<dbReference type="PRINTS" id="PR00179">
    <property type="entry name" value="LIPOCALIN"/>
</dbReference>
<reference evidence="4 5" key="1">
    <citation type="journal article" date="2014" name="Nat. Genet.">
        <title>Whole-genome sequence of a flatfish provides insights into ZW sex chromosome evolution and adaptation to a benthic lifestyle.</title>
        <authorList>
            <person name="Chen S."/>
            <person name="Zhang G."/>
            <person name="Shao C."/>
            <person name="Huang Q."/>
            <person name="Liu G."/>
            <person name="Zhang P."/>
            <person name="Song W."/>
            <person name="An N."/>
            <person name="Chalopin D."/>
            <person name="Volff J.N."/>
            <person name="Hong Y."/>
            <person name="Li Q."/>
            <person name="Sha Z."/>
            <person name="Zhou H."/>
            <person name="Xie M."/>
            <person name="Yu Q."/>
            <person name="Liu Y."/>
            <person name="Xiang H."/>
            <person name="Wang N."/>
            <person name="Wu K."/>
            <person name="Yang C."/>
            <person name="Zhou Q."/>
            <person name="Liao X."/>
            <person name="Yang L."/>
            <person name="Hu Q."/>
            <person name="Zhang J."/>
            <person name="Meng L."/>
            <person name="Jin L."/>
            <person name="Tian Y."/>
            <person name="Lian J."/>
            <person name="Yang J."/>
            <person name="Miao G."/>
            <person name="Liu S."/>
            <person name="Liang Z."/>
            <person name="Yan F."/>
            <person name="Li Y."/>
            <person name="Sun B."/>
            <person name="Zhang H."/>
            <person name="Zhang J."/>
            <person name="Zhu Y."/>
            <person name="Du M."/>
            <person name="Zhao Y."/>
            <person name="Schartl M."/>
            <person name="Tang Q."/>
            <person name="Wang J."/>
        </authorList>
    </citation>
    <scope>NUCLEOTIDE SEQUENCE</scope>
</reference>
<proteinExistence type="inferred from homology"/>
<dbReference type="GeneTree" id="ENSGT01120000271921"/>
<feature type="domain" description="Lipocalin/cytosolic fatty-acid binding" evidence="3">
    <location>
        <begin position="33"/>
        <end position="174"/>
    </location>
</feature>
<dbReference type="InParanoid" id="A0A3P8WYL9"/>
<comment type="similarity">
    <text evidence="1">Belongs to the calycin superfamily. Lipocalin family.</text>
</comment>
<evidence type="ECO:0000313" key="4">
    <source>
        <dbReference type="Ensembl" id="ENSCSEP00000029810.1"/>
    </source>
</evidence>
<dbReference type="InterPro" id="IPR012674">
    <property type="entry name" value="Calycin"/>
</dbReference>
<evidence type="ECO:0000256" key="2">
    <source>
        <dbReference type="SAM" id="SignalP"/>
    </source>
</evidence>
<dbReference type="AlphaFoldDB" id="A0A3P8WYL9"/>
<dbReference type="Ensembl" id="ENSCSET00000030213.1">
    <property type="protein sequence ID" value="ENSCSEP00000029810.1"/>
    <property type="gene ID" value="ENSCSEG00000019108.1"/>
</dbReference>
<dbReference type="PANTHER" id="PTHR11430:SF133">
    <property type="entry name" value="LIPOCALIN"/>
    <property type="match status" value="1"/>
</dbReference>
<protein>
    <submittedName>
        <fullName evidence="4">Zgc:153704</fullName>
    </submittedName>
</protein>
<dbReference type="OMA" id="RWGSEND"/>
<organism evidence="4 5">
    <name type="scientific">Cynoglossus semilaevis</name>
    <name type="common">Tongue sole</name>
    <dbReference type="NCBI Taxonomy" id="244447"/>
    <lineage>
        <taxon>Eukaryota</taxon>
        <taxon>Metazoa</taxon>
        <taxon>Chordata</taxon>
        <taxon>Craniata</taxon>
        <taxon>Vertebrata</taxon>
        <taxon>Euteleostomi</taxon>
        <taxon>Actinopterygii</taxon>
        <taxon>Neopterygii</taxon>
        <taxon>Teleostei</taxon>
        <taxon>Neoteleostei</taxon>
        <taxon>Acanthomorphata</taxon>
        <taxon>Carangaria</taxon>
        <taxon>Pleuronectiformes</taxon>
        <taxon>Pleuronectoidei</taxon>
        <taxon>Cynoglossidae</taxon>
        <taxon>Cynoglossinae</taxon>
        <taxon>Cynoglossus</taxon>
    </lineage>
</organism>
<dbReference type="InterPro" id="IPR000566">
    <property type="entry name" value="Lipocln_cytosolic_FA-bd_dom"/>
</dbReference>